<gene>
    <name evidence="3" type="ORF">CJ030_MR2G016148</name>
</gene>
<keyword evidence="2" id="KW-0812">Transmembrane</keyword>
<name>A0A6A1WEG5_9ROSI</name>
<feature type="transmembrane region" description="Helical" evidence="2">
    <location>
        <begin position="85"/>
        <end position="105"/>
    </location>
</feature>
<evidence type="ECO:0000313" key="3">
    <source>
        <dbReference type="EMBL" id="KAB1222267.1"/>
    </source>
</evidence>
<dbReference type="PANTHER" id="PTHR34960">
    <property type="entry name" value="EMB|CAB68146.1-RELATED"/>
    <property type="match status" value="1"/>
</dbReference>
<keyword evidence="2" id="KW-0472">Membrane</keyword>
<dbReference type="PANTHER" id="PTHR34960:SF1">
    <property type="entry name" value="EMB|CAB68146.1-RELATED"/>
    <property type="match status" value="1"/>
</dbReference>
<comment type="caution">
    <text evidence="3">The sequence shown here is derived from an EMBL/GenBank/DDBJ whole genome shotgun (WGS) entry which is preliminary data.</text>
</comment>
<keyword evidence="4" id="KW-1185">Reference proteome</keyword>
<protein>
    <submittedName>
        <fullName evidence="3">Uncharacterized protein</fullName>
    </submittedName>
</protein>
<feature type="region of interest" description="Disordered" evidence="1">
    <location>
        <begin position="41"/>
        <end position="68"/>
    </location>
</feature>
<feature type="region of interest" description="Disordered" evidence="1">
    <location>
        <begin position="108"/>
        <end position="136"/>
    </location>
</feature>
<proteinExistence type="predicted"/>
<feature type="compositionally biased region" description="Low complexity" evidence="1">
    <location>
        <begin position="46"/>
        <end position="63"/>
    </location>
</feature>
<dbReference type="AlphaFoldDB" id="A0A6A1WEG5"/>
<dbReference type="EMBL" id="RXIC02000020">
    <property type="protein sequence ID" value="KAB1222267.1"/>
    <property type="molecule type" value="Genomic_DNA"/>
</dbReference>
<reference evidence="3 4" key="1">
    <citation type="journal article" date="2019" name="Plant Biotechnol. J.">
        <title>The red bayberry genome and genetic basis of sex determination.</title>
        <authorList>
            <person name="Jia H.M."/>
            <person name="Jia H.J."/>
            <person name="Cai Q.L."/>
            <person name="Wang Y."/>
            <person name="Zhao H.B."/>
            <person name="Yang W.F."/>
            <person name="Wang G.Y."/>
            <person name="Li Y.H."/>
            <person name="Zhan D.L."/>
            <person name="Shen Y.T."/>
            <person name="Niu Q.F."/>
            <person name="Chang L."/>
            <person name="Qiu J."/>
            <person name="Zhao L."/>
            <person name="Xie H.B."/>
            <person name="Fu W.Y."/>
            <person name="Jin J."/>
            <person name="Li X.W."/>
            <person name="Jiao Y."/>
            <person name="Zhou C.C."/>
            <person name="Tu T."/>
            <person name="Chai C.Y."/>
            <person name="Gao J.L."/>
            <person name="Fan L.J."/>
            <person name="van de Weg E."/>
            <person name="Wang J.Y."/>
            <person name="Gao Z.S."/>
        </authorList>
    </citation>
    <scope>NUCLEOTIDE SEQUENCE [LARGE SCALE GENOMIC DNA]</scope>
    <source>
        <tissue evidence="3">Leaves</tissue>
    </source>
</reference>
<keyword evidence="2" id="KW-1133">Transmembrane helix</keyword>
<sequence>MGISAKAKSKSNNSGNSSENWGMGLLLVFFPEDNSPIVDKNKLLISSPSSPSVPSSSSSSSSSPPKPSFKRSSASSVILSKAQSTISICALFVFVTLLLFTLSTFEPSTTSRLHPTSPRRFLSNKPSPNYNQNTKTNISYHDSALPSSSLLEGVYGRIGYHTKGCSLANCATRNGNSV</sequence>
<evidence type="ECO:0000256" key="2">
    <source>
        <dbReference type="SAM" id="Phobius"/>
    </source>
</evidence>
<evidence type="ECO:0000313" key="4">
    <source>
        <dbReference type="Proteomes" id="UP000516437"/>
    </source>
</evidence>
<dbReference type="Proteomes" id="UP000516437">
    <property type="component" value="Chromosome 2"/>
</dbReference>
<organism evidence="3 4">
    <name type="scientific">Morella rubra</name>
    <name type="common">Chinese bayberry</name>
    <dbReference type="NCBI Taxonomy" id="262757"/>
    <lineage>
        <taxon>Eukaryota</taxon>
        <taxon>Viridiplantae</taxon>
        <taxon>Streptophyta</taxon>
        <taxon>Embryophyta</taxon>
        <taxon>Tracheophyta</taxon>
        <taxon>Spermatophyta</taxon>
        <taxon>Magnoliopsida</taxon>
        <taxon>eudicotyledons</taxon>
        <taxon>Gunneridae</taxon>
        <taxon>Pentapetalae</taxon>
        <taxon>rosids</taxon>
        <taxon>fabids</taxon>
        <taxon>Fagales</taxon>
        <taxon>Myricaceae</taxon>
        <taxon>Morella</taxon>
    </lineage>
</organism>
<accession>A0A6A1WEG5</accession>
<feature type="compositionally biased region" description="Polar residues" evidence="1">
    <location>
        <begin position="124"/>
        <end position="136"/>
    </location>
</feature>
<evidence type="ECO:0000256" key="1">
    <source>
        <dbReference type="SAM" id="MobiDB-lite"/>
    </source>
</evidence>